<dbReference type="SUPFAM" id="SSF48403">
    <property type="entry name" value="Ankyrin repeat"/>
    <property type="match status" value="1"/>
</dbReference>
<dbReference type="InterPro" id="IPR036770">
    <property type="entry name" value="Ankyrin_rpt-contain_sf"/>
</dbReference>
<dbReference type="InterPro" id="IPR052391">
    <property type="entry name" value="E3_Ligase-Neurotoxin"/>
</dbReference>
<proteinExistence type="predicted"/>
<dbReference type="EMBL" id="CDMZ01000690">
    <property type="protein sequence ID" value="CEM19564.1"/>
    <property type="molecule type" value="Genomic_DNA"/>
</dbReference>
<dbReference type="VEuPathDB" id="CryptoDB:Cvel_19123"/>
<reference evidence="3" key="1">
    <citation type="submission" date="2014-11" db="EMBL/GenBank/DDBJ databases">
        <authorList>
            <person name="Otto D Thomas"/>
            <person name="Naeem Raeece"/>
        </authorList>
    </citation>
    <scope>NUCLEOTIDE SEQUENCE</scope>
</reference>
<name>A0A0G4FX60_9ALVE</name>
<feature type="region of interest" description="Disordered" evidence="2">
    <location>
        <begin position="966"/>
        <end position="1044"/>
    </location>
</feature>
<accession>A0A0G4FX60</accession>
<gene>
    <name evidence="3" type="ORF">Cvel_19123</name>
</gene>
<evidence type="ECO:0000256" key="1">
    <source>
        <dbReference type="PROSITE-ProRule" id="PRU00023"/>
    </source>
</evidence>
<dbReference type="PROSITE" id="PS50088">
    <property type="entry name" value="ANK_REPEAT"/>
    <property type="match status" value="1"/>
</dbReference>
<feature type="region of interest" description="Disordered" evidence="2">
    <location>
        <begin position="832"/>
        <end position="863"/>
    </location>
</feature>
<evidence type="ECO:0000313" key="3">
    <source>
        <dbReference type="EMBL" id="CEM19564.1"/>
    </source>
</evidence>
<dbReference type="SMART" id="SM00248">
    <property type="entry name" value="ANK"/>
    <property type="match status" value="11"/>
</dbReference>
<feature type="compositionally biased region" description="Acidic residues" evidence="2">
    <location>
        <begin position="994"/>
        <end position="1027"/>
    </location>
</feature>
<sequence>MRTMRATAVPRRGDIPRLLAQSSVFSLRDFWKFSSVSKKLLALRDDKTCLGSVCLTNFKFESVRKEVAEGLFGCIKCDDVTGLRQLLSLNGVDGRCPFLLRQLLEHAPNSVKCRAFLATEREATLSCSAEVSAEALSKMSRETLKELLGSGILKPDLWLPPLTDDRLGRKVIRPLLISFLREGNLDCAEVLLDAGARVDLWEWESRSSNNTEEDGLVDLLEFRAGGGPLHAVVSFLGEGRLFGKKIVRGGAHSLPFPREDRERGLALLERLAAKAKKAGCHDWTADVAVRGMFGKVTMYSGTATGLACVHRDPDAVRVLLRHSVGVGNPHAMPSMSSSLPFDSVGEIPRTHELMSPLELDEKSAEILGLHAETGVEMHLTSRLTGHSVLSLACSLGMEKTARFLLDHRDRVVTFGGNRRGNRGGGRFHLPLVEACLSDRAPKSLISLLLERKEDPNEVGLYGGGDEYHGEVLVSPLQAACLSLGDKVRTAQIAELLISYGARHPPPSLHDLNEHPNSPPPLSVFSPVHGAIQLQNTALLKILCSEKGGCDPNGPGSVFHFEEDIVNPQFPLEFLLKNARIVYSRDELRYRFGGFYPSLKCEIRFYPSDPDTTDRHVLELVRVLTAVGADISGTTEKGETVLSLSCLRGLLRTSEFLLQSGASVGGQNEESRGLQLSLFCAIENVLEDLVRLLLQHGADPNATQRPRDVVEEDSAGTSVRECEKSLVPLQALVLKCAHHFKGQGDLPAELSVLTSQIARLLLDSGARCPPFRSSISAAPHAPASAAAAAAAASSGVADPRSGWKTSSWLRVCADRGGLTRMLVARTGSDELGVGSDGLIQGSDELGEGSDGLSRGSDELSEGSDGLRETLHLPLAYALWGRRREGSWWGENPIRGAWEDERIQWKIVQTLLGAGADVSLLSTCTDPPPSFDPRGTPAWLEGLIREVPEARSDLLVDIIRSVPFSTLQHAQKEKQAPTGGSDSESSHGDQSVDPGGDGEGEMDGENDEEEASVDEEGGEDGSVQEDEESEGRFCPGRAASGGGPRRFPRVDSPLGAAVMVGWVEGVDALLDREVDVCIPAAFGKAAALCSCVYIAICHSFWGIVRKLVEKGGRLTPDKVENLHPDRFPPEAADLREKLGVISEEGETEEGGQILTAN</sequence>
<dbReference type="Pfam" id="PF12796">
    <property type="entry name" value="Ank_2"/>
    <property type="match status" value="1"/>
</dbReference>
<dbReference type="AlphaFoldDB" id="A0A0G4FX60"/>
<feature type="repeat" description="ANK" evidence="1">
    <location>
        <begin position="636"/>
        <end position="668"/>
    </location>
</feature>
<dbReference type="Gene3D" id="1.25.40.20">
    <property type="entry name" value="Ankyrin repeat-containing domain"/>
    <property type="match status" value="1"/>
</dbReference>
<organism evidence="3">
    <name type="scientific">Chromera velia CCMP2878</name>
    <dbReference type="NCBI Taxonomy" id="1169474"/>
    <lineage>
        <taxon>Eukaryota</taxon>
        <taxon>Sar</taxon>
        <taxon>Alveolata</taxon>
        <taxon>Colpodellida</taxon>
        <taxon>Chromeraceae</taxon>
        <taxon>Chromera</taxon>
    </lineage>
</organism>
<protein>
    <submittedName>
        <fullName evidence="3">Uncharacterized protein</fullName>
    </submittedName>
</protein>
<dbReference type="PANTHER" id="PTHR24133">
    <property type="entry name" value="ANKYRIN DOMAIN-CONTAINING"/>
    <property type="match status" value="1"/>
</dbReference>
<dbReference type="PhylomeDB" id="A0A0G4FX60"/>
<dbReference type="PANTHER" id="PTHR24133:SF40">
    <property type="entry name" value="ANKYRIN REPEAT DOMAIN 44"/>
    <property type="match status" value="1"/>
</dbReference>
<keyword evidence="1" id="KW-0040">ANK repeat</keyword>
<dbReference type="InterPro" id="IPR002110">
    <property type="entry name" value="Ankyrin_rpt"/>
</dbReference>
<evidence type="ECO:0000256" key="2">
    <source>
        <dbReference type="SAM" id="MobiDB-lite"/>
    </source>
</evidence>